<dbReference type="GO" id="GO:0005886">
    <property type="term" value="C:plasma membrane"/>
    <property type="evidence" value="ECO:0007669"/>
    <property type="project" value="TreeGrafter"/>
</dbReference>
<dbReference type="PROSITE" id="PS50850">
    <property type="entry name" value="MFS"/>
    <property type="match status" value="1"/>
</dbReference>
<name>A0A9W6YZT0_AMBMO</name>
<evidence type="ECO:0000259" key="7">
    <source>
        <dbReference type="PROSITE" id="PS50850"/>
    </source>
</evidence>
<comment type="caution">
    <text evidence="8">The sequence shown here is derived from an EMBL/GenBank/DDBJ whole genome shotgun (WGS) entry which is preliminary data.</text>
</comment>
<feature type="transmembrane region" description="Helical" evidence="6">
    <location>
        <begin position="292"/>
        <end position="316"/>
    </location>
</feature>
<keyword evidence="3 6" id="KW-1133">Transmembrane helix</keyword>
<feature type="transmembrane region" description="Helical" evidence="6">
    <location>
        <begin position="337"/>
        <end position="355"/>
    </location>
</feature>
<dbReference type="Gene3D" id="1.20.1720.10">
    <property type="entry name" value="Multidrug resistance protein D"/>
    <property type="match status" value="1"/>
</dbReference>
<evidence type="ECO:0000256" key="5">
    <source>
        <dbReference type="SAM" id="MobiDB-lite"/>
    </source>
</evidence>
<reference evidence="8" key="1">
    <citation type="submission" date="2023-04" db="EMBL/GenBank/DDBJ databases">
        <title>Ambrosiozyma monospora NBRC 1965.</title>
        <authorList>
            <person name="Ichikawa N."/>
            <person name="Sato H."/>
            <person name="Tonouchi N."/>
        </authorList>
    </citation>
    <scope>NUCLEOTIDE SEQUENCE</scope>
    <source>
        <strain evidence="8">NBRC 1965</strain>
    </source>
</reference>
<feature type="transmembrane region" description="Helical" evidence="6">
    <location>
        <begin position="367"/>
        <end position="387"/>
    </location>
</feature>
<proteinExistence type="predicted"/>
<feature type="compositionally biased region" description="Polar residues" evidence="5">
    <location>
        <begin position="1"/>
        <end position="11"/>
    </location>
</feature>
<dbReference type="Proteomes" id="UP001165063">
    <property type="component" value="Unassembled WGS sequence"/>
</dbReference>
<feature type="transmembrane region" description="Helical" evidence="6">
    <location>
        <begin position="43"/>
        <end position="65"/>
    </location>
</feature>
<organism evidence="8 9">
    <name type="scientific">Ambrosiozyma monospora</name>
    <name type="common">Yeast</name>
    <name type="synonym">Endomycopsis monosporus</name>
    <dbReference type="NCBI Taxonomy" id="43982"/>
    <lineage>
        <taxon>Eukaryota</taxon>
        <taxon>Fungi</taxon>
        <taxon>Dikarya</taxon>
        <taxon>Ascomycota</taxon>
        <taxon>Saccharomycotina</taxon>
        <taxon>Pichiomycetes</taxon>
        <taxon>Pichiales</taxon>
        <taxon>Pichiaceae</taxon>
        <taxon>Ambrosiozyma</taxon>
    </lineage>
</organism>
<evidence type="ECO:0000256" key="1">
    <source>
        <dbReference type="ARBA" id="ARBA00004141"/>
    </source>
</evidence>
<keyword evidence="4 6" id="KW-0472">Membrane</keyword>
<gene>
    <name evidence="8" type="ORF">Amon01_000405400</name>
</gene>
<accession>A0A9W6YZT0</accession>
<feature type="transmembrane region" description="Helical" evidence="6">
    <location>
        <begin position="198"/>
        <end position="218"/>
    </location>
</feature>
<dbReference type="GO" id="GO:0065003">
    <property type="term" value="P:protein-containing complex assembly"/>
    <property type="evidence" value="ECO:0007669"/>
    <property type="project" value="InterPro"/>
</dbReference>
<keyword evidence="9" id="KW-1185">Reference proteome</keyword>
<dbReference type="EMBL" id="BSXU01001869">
    <property type="protein sequence ID" value="GMG31865.1"/>
    <property type="molecule type" value="Genomic_DNA"/>
</dbReference>
<dbReference type="PANTHER" id="PTHR23502:SF64">
    <property type="entry name" value="TRANSPORTER, PUTATIVE (AFU_ORTHOLOGUE AFUA_3G11760)-RELATED"/>
    <property type="match status" value="1"/>
</dbReference>
<dbReference type="Pfam" id="PF07690">
    <property type="entry name" value="MFS_1"/>
    <property type="match status" value="1"/>
</dbReference>
<dbReference type="AlphaFoldDB" id="A0A9W6YZT0"/>
<dbReference type="OrthoDB" id="16535at2759"/>
<keyword evidence="2 6" id="KW-0812">Transmembrane</keyword>
<evidence type="ECO:0000313" key="8">
    <source>
        <dbReference type="EMBL" id="GMG31865.1"/>
    </source>
</evidence>
<feature type="transmembrane region" description="Helical" evidence="6">
    <location>
        <begin position="109"/>
        <end position="127"/>
    </location>
</feature>
<protein>
    <submittedName>
        <fullName evidence="8">Unnamed protein product</fullName>
    </submittedName>
</protein>
<evidence type="ECO:0000256" key="6">
    <source>
        <dbReference type="SAM" id="Phobius"/>
    </source>
</evidence>
<dbReference type="InterPro" id="IPR020846">
    <property type="entry name" value="MFS_dom"/>
</dbReference>
<dbReference type="PANTHER" id="PTHR23502">
    <property type="entry name" value="MAJOR FACILITATOR SUPERFAMILY"/>
    <property type="match status" value="1"/>
</dbReference>
<dbReference type="Pfam" id="PF06644">
    <property type="entry name" value="ATP11"/>
    <property type="match status" value="1"/>
</dbReference>
<dbReference type="GO" id="GO:0022857">
    <property type="term" value="F:transmembrane transporter activity"/>
    <property type="evidence" value="ECO:0007669"/>
    <property type="project" value="InterPro"/>
</dbReference>
<evidence type="ECO:0000256" key="2">
    <source>
        <dbReference type="ARBA" id="ARBA00022692"/>
    </source>
</evidence>
<feature type="transmembrane region" description="Helical" evidence="6">
    <location>
        <begin position="168"/>
        <end position="192"/>
    </location>
</feature>
<comment type="subcellular location">
    <subcellularLocation>
        <location evidence="1">Membrane</location>
        <topology evidence="1">Multi-pass membrane protein</topology>
    </subcellularLocation>
</comment>
<feature type="region of interest" description="Disordered" evidence="5">
    <location>
        <begin position="1"/>
        <end position="31"/>
    </location>
</feature>
<evidence type="ECO:0000256" key="4">
    <source>
        <dbReference type="ARBA" id="ARBA00023136"/>
    </source>
</evidence>
<feature type="domain" description="Major facilitator superfamily (MFS) profile" evidence="7">
    <location>
        <begin position="44"/>
        <end position="464"/>
    </location>
</feature>
<feature type="transmembrane region" description="Helical" evidence="6">
    <location>
        <begin position="407"/>
        <end position="426"/>
    </location>
</feature>
<feature type="transmembrane region" description="Helical" evidence="6">
    <location>
        <begin position="254"/>
        <end position="272"/>
    </location>
</feature>
<sequence>MMQATNTSTKSTKQEALQRIKSIPPPTDDDPMYDRFSELQKKIFVAIVSYTCFLSPISNLAFVPAIPELAADLNTTATIINASNAVYAIGMAISPILLAPLANLYGKRIMMIWCAIGFTTFTALSGASQNLPMFFIFRVLTAIAGTSCFSIGGSIVGDIKRPKERGRAMGWVLLGTQVGPCCGPVIGGLIITYTNWRVIFWVMTGLGAIDLLLVVFVLKETSRIVVAHELQKQTGKKFVFVSYNPLRVILAFRYTNLILAGIVASSLTYNMYGFLTPIRQVINPRFNLNTPIYGALFYFAPGVGYMLGSVVGGRYADRTVKKWVKKRNGVRVPEDRLKSGLIALGFVQPVCMLIYGWCLRYKKGGKAVPIIAMFFCAFAQTIVFPSLNAYCIDCLPELKGDAISSNYFARFIIGSAVGSGTCLVQINHIGVGWFSTISALVLWFGFACYLLLVIFGAKLREQASKDFQKRKQANDSKVKLNQHFLSAMLSYRNSLNQLVKQVSRTHSWEWNLKRHASVVNVRFLQSKASIEKDVLQRYKAKLEARAKQEGVESPAELKEKYKDVIEETKQKLNKIDPLKELEDYEKAQQFKKSFTKSAKERGPIDPKQPKEPFKTLDSFVKVDKLKDLQKPEIEFLWRARFQNKPNSLIATVPGETFARLYKNAKLNPTFVLPLPKENSELDSEVPGDKSQPPMEIHFVQWNFVGENTIHVLFTSLAEYKLHKEFARPHTTIAFHSELWTDKGVVLMNGQVEDEAPITPAESQLLLLNLQRFYGGLTEETPASQRRLKLLNDFNKGSSEFSMDECIELAQSTEN</sequence>
<evidence type="ECO:0000256" key="3">
    <source>
        <dbReference type="ARBA" id="ARBA00022989"/>
    </source>
</evidence>
<evidence type="ECO:0000313" key="9">
    <source>
        <dbReference type="Proteomes" id="UP001165063"/>
    </source>
</evidence>
<dbReference type="InterPro" id="IPR010591">
    <property type="entry name" value="ATP11"/>
</dbReference>
<dbReference type="InterPro" id="IPR036259">
    <property type="entry name" value="MFS_trans_sf"/>
</dbReference>
<dbReference type="InterPro" id="IPR011701">
    <property type="entry name" value="MFS"/>
</dbReference>
<dbReference type="SUPFAM" id="SSF103473">
    <property type="entry name" value="MFS general substrate transporter"/>
    <property type="match status" value="1"/>
</dbReference>
<feature type="transmembrane region" description="Helical" evidence="6">
    <location>
        <begin position="133"/>
        <end position="156"/>
    </location>
</feature>
<feature type="transmembrane region" description="Helical" evidence="6">
    <location>
        <begin position="85"/>
        <end position="102"/>
    </location>
</feature>
<feature type="transmembrane region" description="Helical" evidence="6">
    <location>
        <begin position="432"/>
        <end position="455"/>
    </location>
</feature>
<dbReference type="GO" id="GO:0005739">
    <property type="term" value="C:mitochondrion"/>
    <property type="evidence" value="ECO:0007669"/>
    <property type="project" value="InterPro"/>
</dbReference>